<organism evidence="5">
    <name type="scientific">marine metagenome</name>
    <dbReference type="NCBI Taxonomy" id="408172"/>
    <lineage>
        <taxon>unclassified sequences</taxon>
        <taxon>metagenomes</taxon>
        <taxon>ecological metagenomes</taxon>
    </lineage>
</organism>
<feature type="non-terminal residue" evidence="5">
    <location>
        <position position="56"/>
    </location>
</feature>
<keyword evidence="3" id="KW-1133">Transmembrane helix</keyword>
<name>A0A382Q0B5_9ZZZZ</name>
<dbReference type="Pfam" id="PF13677">
    <property type="entry name" value="MotB_plug"/>
    <property type="match status" value="1"/>
</dbReference>
<feature type="domain" description="Motility protein B-like N-terminal" evidence="4">
    <location>
        <begin position="6"/>
        <end position="49"/>
    </location>
</feature>
<comment type="subcellular location">
    <subcellularLocation>
        <location evidence="1">Membrane</location>
    </subcellularLocation>
</comment>
<feature type="transmembrane region" description="Helical" evidence="3">
    <location>
        <begin position="12"/>
        <end position="32"/>
    </location>
</feature>
<dbReference type="EMBL" id="UINC01110737">
    <property type="protein sequence ID" value="SVC78450.1"/>
    <property type="molecule type" value="Genomic_DNA"/>
</dbReference>
<evidence type="ECO:0000256" key="1">
    <source>
        <dbReference type="ARBA" id="ARBA00004370"/>
    </source>
</evidence>
<evidence type="ECO:0000313" key="5">
    <source>
        <dbReference type="EMBL" id="SVC78450.1"/>
    </source>
</evidence>
<protein>
    <recommendedName>
        <fullName evidence="4">Motility protein B-like N-terminal domain-containing protein</fullName>
    </recommendedName>
</protein>
<dbReference type="AlphaFoldDB" id="A0A382Q0B5"/>
<keyword evidence="2 3" id="KW-0472">Membrane</keyword>
<evidence type="ECO:0000259" key="4">
    <source>
        <dbReference type="Pfam" id="PF13677"/>
    </source>
</evidence>
<reference evidence="5" key="1">
    <citation type="submission" date="2018-05" db="EMBL/GenBank/DDBJ databases">
        <authorList>
            <person name="Lanie J.A."/>
            <person name="Ng W.-L."/>
            <person name="Kazmierczak K.M."/>
            <person name="Andrzejewski T.M."/>
            <person name="Davidsen T.M."/>
            <person name="Wayne K.J."/>
            <person name="Tettelin H."/>
            <person name="Glass J.I."/>
            <person name="Rusch D."/>
            <person name="Podicherti R."/>
            <person name="Tsui H.-C.T."/>
            <person name="Winkler M.E."/>
        </authorList>
    </citation>
    <scope>NUCLEOTIDE SEQUENCE</scope>
</reference>
<accession>A0A382Q0B5</accession>
<keyword evidence="3" id="KW-0812">Transmembrane</keyword>
<evidence type="ECO:0000256" key="2">
    <source>
        <dbReference type="ARBA" id="ARBA00023136"/>
    </source>
</evidence>
<proteinExistence type="predicted"/>
<evidence type="ECO:0000256" key="3">
    <source>
        <dbReference type="SAM" id="Phobius"/>
    </source>
</evidence>
<dbReference type="GO" id="GO:0016020">
    <property type="term" value="C:membrane"/>
    <property type="evidence" value="ECO:0007669"/>
    <property type="project" value="UniProtKB-SubCell"/>
</dbReference>
<sequence>MARRSGGGEGWIMTFADLMTLMFCFFVLLTTLSTQPKNCKGLEQYMKEFKSRFVNY</sequence>
<dbReference type="InterPro" id="IPR025713">
    <property type="entry name" value="MotB-like_N_dom"/>
</dbReference>
<gene>
    <name evidence="5" type="ORF">METZ01_LOCUS331304</name>
</gene>